<accession>A0A317VU46</accession>
<dbReference type="PANTHER" id="PTHR21310">
    <property type="entry name" value="AMINOGLYCOSIDE PHOSPHOTRANSFERASE-RELATED-RELATED"/>
    <property type="match status" value="1"/>
</dbReference>
<reference evidence="1 2" key="1">
    <citation type="submission" date="2016-12" db="EMBL/GenBank/DDBJ databases">
        <title>The genomes of Aspergillus section Nigri reveals drivers in fungal speciation.</title>
        <authorList>
            <consortium name="DOE Joint Genome Institute"/>
            <person name="Vesth T.C."/>
            <person name="Nybo J."/>
            <person name="Theobald S."/>
            <person name="Brandl J."/>
            <person name="Frisvad J.C."/>
            <person name="Nielsen K.F."/>
            <person name="Lyhne E.K."/>
            <person name="Kogle M.E."/>
            <person name="Kuo A."/>
            <person name="Riley R."/>
            <person name="Clum A."/>
            <person name="Nolan M."/>
            <person name="Lipzen A."/>
            <person name="Salamov A."/>
            <person name="Henrissat B."/>
            <person name="Wiebenga A."/>
            <person name="De Vries R.P."/>
            <person name="Grigoriev I.V."/>
            <person name="Mortensen U.H."/>
            <person name="Andersen M.R."/>
            <person name="Baker S.E."/>
        </authorList>
    </citation>
    <scope>NUCLEOTIDE SEQUENCE [LARGE SCALE GENOMIC DNA]</scope>
    <source>
        <strain evidence="1 2">CBS 117.55</strain>
    </source>
</reference>
<name>A0A317VU46_9EURO</name>
<dbReference type="EMBL" id="MSFL01000021">
    <property type="protein sequence ID" value="PWY75390.1"/>
    <property type="molecule type" value="Genomic_DNA"/>
</dbReference>
<dbReference type="GeneID" id="37068242"/>
<evidence type="ECO:0000313" key="1">
    <source>
        <dbReference type="EMBL" id="PWY75390.1"/>
    </source>
</evidence>
<dbReference type="RefSeq" id="XP_025397356.1">
    <property type="nucleotide sequence ID" value="XM_025546005.1"/>
</dbReference>
<gene>
    <name evidence="1" type="ORF">BO70DRAFT_388683</name>
</gene>
<dbReference type="STRING" id="1448321.A0A317VU46"/>
<dbReference type="PANTHER" id="PTHR21310:SF37">
    <property type="entry name" value="AMINOGLYCOSIDE PHOSPHOTRANSFERASE DOMAIN-CONTAINING PROTEIN"/>
    <property type="match status" value="1"/>
</dbReference>
<dbReference type="OrthoDB" id="3645574at2759"/>
<evidence type="ECO:0000313" key="2">
    <source>
        <dbReference type="Proteomes" id="UP000247233"/>
    </source>
</evidence>
<keyword evidence="2" id="KW-1185">Reference proteome</keyword>
<dbReference type="Proteomes" id="UP000247233">
    <property type="component" value="Unassembled WGS sequence"/>
</dbReference>
<dbReference type="InterPro" id="IPR011009">
    <property type="entry name" value="Kinase-like_dom_sf"/>
</dbReference>
<protein>
    <recommendedName>
        <fullName evidence="3">Aminoglycoside phosphotransferase domain-containing protein</fullName>
    </recommendedName>
</protein>
<organism evidence="1 2">
    <name type="scientific">Aspergillus heteromorphus CBS 117.55</name>
    <dbReference type="NCBI Taxonomy" id="1448321"/>
    <lineage>
        <taxon>Eukaryota</taxon>
        <taxon>Fungi</taxon>
        <taxon>Dikarya</taxon>
        <taxon>Ascomycota</taxon>
        <taxon>Pezizomycotina</taxon>
        <taxon>Eurotiomycetes</taxon>
        <taxon>Eurotiomycetidae</taxon>
        <taxon>Eurotiales</taxon>
        <taxon>Aspergillaceae</taxon>
        <taxon>Aspergillus</taxon>
        <taxon>Aspergillus subgen. Circumdati</taxon>
    </lineage>
</organism>
<comment type="caution">
    <text evidence="1">The sequence shown here is derived from an EMBL/GenBank/DDBJ whole genome shotgun (WGS) entry which is preliminary data.</text>
</comment>
<dbReference type="AlphaFoldDB" id="A0A317VU46"/>
<dbReference type="VEuPathDB" id="FungiDB:BO70DRAFT_388683"/>
<dbReference type="InterPro" id="IPR051678">
    <property type="entry name" value="AGP_Transferase"/>
</dbReference>
<sequence length="471" mass="54274">MARPGPTLPLLRGTTTLESALEQEEDMLRDLDYPEQRIDFFPSLYSQRGEIEKLASHHMGIDSDTCQVGGVKEWIHGSFNLCIPLYVPEKRAVIRFALPYKLGESTHPGNVDEKLRTEAATFLWMQENCPDMPIPRLGGRFTKPENVPWTARVLWSLRRCIARLLRYPLPCRYVCHHRSSMLETGYLVMDYVGGPGVQMLSETWDEDRHDQGRRINLFRGLSRIMLSLSRIPLPRIGSWTLDCNGMLQLSNRPLTLQLHQLENGGIPTNIGRSLTYSTADAYYLDLLSCHDSRIRSQPNFITDRDDGRAQMARLTIMRALVPHFADRELRERPFLYRLTDLHPSNVFVDSNWNVKCVIDLEWACSLPAETLRPPYWLTGRSVDDLTDEHLDTYRQAYEEFALDSPKGLYNLFGQHIHPLFSSTARVDSDFPRIVSDYWAADVEGVIAAKLRDKEGYEEMLRRRFENAADQP</sequence>
<dbReference type="SUPFAM" id="SSF56112">
    <property type="entry name" value="Protein kinase-like (PK-like)"/>
    <property type="match status" value="1"/>
</dbReference>
<proteinExistence type="predicted"/>
<evidence type="ECO:0008006" key="3">
    <source>
        <dbReference type="Google" id="ProtNLM"/>
    </source>
</evidence>